<dbReference type="GO" id="GO:0005975">
    <property type="term" value="P:carbohydrate metabolic process"/>
    <property type="evidence" value="ECO:0007669"/>
    <property type="project" value="InterPro"/>
</dbReference>
<organism evidence="3 4">
    <name type="scientific">Methylomonas lenta</name>
    <dbReference type="NCBI Taxonomy" id="980561"/>
    <lineage>
        <taxon>Bacteria</taxon>
        <taxon>Pseudomonadati</taxon>
        <taxon>Pseudomonadota</taxon>
        <taxon>Gammaproteobacteria</taxon>
        <taxon>Methylococcales</taxon>
        <taxon>Methylococcaceae</taxon>
        <taxon>Methylomonas</taxon>
    </lineage>
</organism>
<proteinExistence type="predicted"/>
<feature type="transmembrane region" description="Helical" evidence="1">
    <location>
        <begin position="14"/>
        <end position="32"/>
    </location>
</feature>
<dbReference type="SUPFAM" id="SSF88713">
    <property type="entry name" value="Glycoside hydrolase/deacetylase"/>
    <property type="match status" value="1"/>
</dbReference>
<keyword evidence="1" id="KW-0812">Transmembrane</keyword>
<dbReference type="InterPro" id="IPR050248">
    <property type="entry name" value="Polysacc_deacetylase_ArnD"/>
</dbReference>
<dbReference type="OrthoDB" id="276604at2"/>
<dbReference type="RefSeq" id="WP_066978497.1">
    <property type="nucleotide sequence ID" value="NZ_LUUI01000062.1"/>
</dbReference>
<evidence type="ECO:0000313" key="4">
    <source>
        <dbReference type="Proteomes" id="UP000078476"/>
    </source>
</evidence>
<gene>
    <name evidence="3" type="ORF">A1359_21575</name>
</gene>
<dbReference type="Gene3D" id="3.20.20.370">
    <property type="entry name" value="Glycoside hydrolase/deacetylase"/>
    <property type="match status" value="1"/>
</dbReference>
<reference evidence="3 4" key="1">
    <citation type="submission" date="2016-03" db="EMBL/GenBank/DDBJ databases">
        <authorList>
            <person name="Ploux O."/>
        </authorList>
    </citation>
    <scope>NUCLEOTIDE SEQUENCE [LARGE SCALE GENOMIC DNA]</scope>
    <source>
        <strain evidence="3 4">R-45370</strain>
    </source>
</reference>
<name>A0A177NQE6_9GAMM</name>
<keyword evidence="1" id="KW-1133">Transmembrane helix</keyword>
<feature type="domain" description="NodB homology" evidence="2">
    <location>
        <begin position="78"/>
        <end position="257"/>
    </location>
</feature>
<dbReference type="STRING" id="980561.A1359_21575"/>
<sequence>MKSLLAYRNWQPTLLMKASLIFTLAAAVTVVICPDIWRWVLAAVVIDNLILTFAGLWPRCNWVGSNWTSLPAAAVARGEIAITIDDGPDPEVTPTVLDILDYYGAKASFFCIAEKAQRYPDLCREIVKRGHAVENHSMQHKYYLPFLLLGGWFNELNAAQQTLTNITGIRPSFFRPPVGLRNPLLDPVLSRLDLQLVSWTRRGFDTVEKDAKMVLAKLVTGLTAGDILLLHDGKAARTLEGVPVILEVLPSLLEAVVAAKLHPVTLQRYANQSK</sequence>
<dbReference type="InterPro" id="IPR002509">
    <property type="entry name" value="NODB_dom"/>
</dbReference>
<dbReference type="Proteomes" id="UP000078476">
    <property type="component" value="Unassembled WGS sequence"/>
</dbReference>
<dbReference type="InterPro" id="IPR011330">
    <property type="entry name" value="Glyco_hydro/deAcase_b/a-brl"/>
</dbReference>
<dbReference type="GO" id="GO:0016810">
    <property type="term" value="F:hydrolase activity, acting on carbon-nitrogen (but not peptide) bonds"/>
    <property type="evidence" value="ECO:0007669"/>
    <property type="project" value="InterPro"/>
</dbReference>
<dbReference type="CDD" id="cd10917">
    <property type="entry name" value="CE4_NodB_like_6s_7s"/>
    <property type="match status" value="1"/>
</dbReference>
<protein>
    <submittedName>
        <fullName evidence="3">Polysaccharide deacetylase</fullName>
    </submittedName>
</protein>
<dbReference type="PROSITE" id="PS51677">
    <property type="entry name" value="NODB"/>
    <property type="match status" value="1"/>
</dbReference>
<keyword evidence="1" id="KW-0472">Membrane</keyword>
<dbReference type="AlphaFoldDB" id="A0A177NQE6"/>
<dbReference type="PANTHER" id="PTHR10587:SF137">
    <property type="entry name" value="4-DEOXY-4-FORMAMIDO-L-ARABINOSE-PHOSPHOUNDECAPRENOL DEFORMYLASE ARND-RELATED"/>
    <property type="match status" value="1"/>
</dbReference>
<dbReference type="EMBL" id="LUUI01000062">
    <property type="protein sequence ID" value="OAI19764.1"/>
    <property type="molecule type" value="Genomic_DNA"/>
</dbReference>
<evidence type="ECO:0000256" key="1">
    <source>
        <dbReference type="SAM" id="Phobius"/>
    </source>
</evidence>
<dbReference type="Pfam" id="PF01522">
    <property type="entry name" value="Polysacc_deac_1"/>
    <property type="match status" value="1"/>
</dbReference>
<dbReference type="PANTHER" id="PTHR10587">
    <property type="entry name" value="GLYCOSYL TRANSFERASE-RELATED"/>
    <property type="match status" value="1"/>
</dbReference>
<keyword evidence="4" id="KW-1185">Reference proteome</keyword>
<evidence type="ECO:0000259" key="2">
    <source>
        <dbReference type="PROSITE" id="PS51677"/>
    </source>
</evidence>
<comment type="caution">
    <text evidence="3">The sequence shown here is derived from an EMBL/GenBank/DDBJ whole genome shotgun (WGS) entry which is preliminary data.</text>
</comment>
<feature type="transmembrane region" description="Helical" evidence="1">
    <location>
        <begin position="39"/>
        <end position="57"/>
    </location>
</feature>
<evidence type="ECO:0000313" key="3">
    <source>
        <dbReference type="EMBL" id="OAI19764.1"/>
    </source>
</evidence>
<accession>A0A177NQE6</accession>